<evidence type="ECO:0000313" key="3">
    <source>
        <dbReference type="Proteomes" id="UP000827889"/>
    </source>
</evidence>
<evidence type="ECO:0000256" key="1">
    <source>
        <dbReference type="SAM" id="MobiDB-lite"/>
    </source>
</evidence>
<reference evidence="4" key="2">
    <citation type="submission" date="2025-08" db="UniProtKB">
        <authorList>
            <consortium name="RefSeq"/>
        </authorList>
    </citation>
    <scope>IDENTIFICATION</scope>
    <source>
        <tissue evidence="4">Leaf</tissue>
    </source>
</reference>
<dbReference type="Pfam" id="PF01738">
    <property type="entry name" value="DLH"/>
    <property type="match status" value="1"/>
</dbReference>
<dbReference type="GeneID" id="125313571"/>
<proteinExistence type="predicted"/>
<dbReference type="InterPro" id="IPR029058">
    <property type="entry name" value="AB_hydrolase_fold"/>
</dbReference>
<organism evidence="3 4">
    <name type="scientific">Rhodamnia argentea</name>
    <dbReference type="NCBI Taxonomy" id="178133"/>
    <lineage>
        <taxon>Eukaryota</taxon>
        <taxon>Viridiplantae</taxon>
        <taxon>Streptophyta</taxon>
        <taxon>Embryophyta</taxon>
        <taxon>Tracheophyta</taxon>
        <taxon>Spermatophyta</taxon>
        <taxon>Magnoliopsida</taxon>
        <taxon>eudicotyledons</taxon>
        <taxon>Gunneridae</taxon>
        <taxon>Pentapetalae</taxon>
        <taxon>rosids</taxon>
        <taxon>malvids</taxon>
        <taxon>Myrtales</taxon>
        <taxon>Myrtaceae</taxon>
        <taxon>Myrtoideae</taxon>
        <taxon>Myrteae</taxon>
        <taxon>Australasian group</taxon>
        <taxon>Rhodamnia</taxon>
    </lineage>
</organism>
<feature type="compositionally biased region" description="Polar residues" evidence="1">
    <location>
        <begin position="20"/>
        <end position="29"/>
    </location>
</feature>
<dbReference type="SUPFAM" id="SSF53474">
    <property type="entry name" value="alpha/beta-Hydrolases"/>
    <property type="match status" value="1"/>
</dbReference>
<evidence type="ECO:0000259" key="2">
    <source>
        <dbReference type="Pfam" id="PF01738"/>
    </source>
</evidence>
<keyword evidence="3" id="KW-1185">Reference proteome</keyword>
<dbReference type="Gene3D" id="3.40.50.1820">
    <property type="entry name" value="alpha/beta hydrolase"/>
    <property type="match status" value="1"/>
</dbReference>
<dbReference type="InterPro" id="IPR002925">
    <property type="entry name" value="Dienelactn_hydro"/>
</dbReference>
<feature type="compositionally biased region" description="Polar residues" evidence="1">
    <location>
        <begin position="1"/>
        <end position="10"/>
    </location>
</feature>
<accession>A0ABM3GXV7</accession>
<dbReference type="RefSeq" id="XP_048129192.1">
    <property type="nucleotide sequence ID" value="XM_048273235.1"/>
</dbReference>
<reference evidence="3" key="1">
    <citation type="submission" date="2025-05" db="UniProtKB">
        <authorList>
            <consortium name="RefSeq"/>
        </authorList>
    </citation>
    <scope>NUCLEOTIDE SEQUENCE [LARGE SCALE GENOMIC DNA]</scope>
</reference>
<protein>
    <submittedName>
        <fullName evidence="4">Endo-1,31,4-beta-D-glucanase-like</fullName>
    </submittedName>
</protein>
<feature type="region of interest" description="Disordered" evidence="1">
    <location>
        <begin position="1"/>
        <end position="29"/>
    </location>
</feature>
<sequence>FLTPSASDVHQISGEERKTSSSQCFENPPNLSSTCGAGRVEELAGLKTYVTGPSDSKRAVLLIADVFGYEAPKLRKLADKVASAGFLVVVPDFLYGDPFPMDFSNPNFDREAWMKIHSMDKGCEDAKPVISALKSKGVSAIGAAGFCWGGKVLVKLAGTEDIQAAVILHPGPMTEDEIEAVKIPTAILGAEIDHSSPPEELKKFGEIMSAKTEFESYVKIFPSVSHGWSVRYDDDNEFAVKSAEEAQEDTLNWFLKHVK</sequence>
<dbReference type="PANTHER" id="PTHR17630">
    <property type="entry name" value="DIENELACTONE HYDROLASE"/>
    <property type="match status" value="1"/>
</dbReference>
<dbReference type="PANTHER" id="PTHR17630:SF52">
    <property type="entry name" value="ENDO-1,3-1,4-BETA-D-GLUCANASE-LIKE PROTEIN"/>
    <property type="match status" value="1"/>
</dbReference>
<feature type="domain" description="Dienelactone hydrolase" evidence="2">
    <location>
        <begin position="47"/>
        <end position="256"/>
    </location>
</feature>
<name>A0ABM3GXV7_9MYRT</name>
<dbReference type="Proteomes" id="UP000827889">
    <property type="component" value="Chromosome 1"/>
</dbReference>
<gene>
    <name evidence="4" type="primary">LOC125313571</name>
</gene>
<feature type="non-terminal residue" evidence="4">
    <location>
        <position position="1"/>
    </location>
</feature>
<evidence type="ECO:0000313" key="4">
    <source>
        <dbReference type="RefSeq" id="XP_048129192.1"/>
    </source>
</evidence>